<dbReference type="InterPro" id="IPR012337">
    <property type="entry name" value="RNaseH-like_sf"/>
</dbReference>
<name>A0ABQ9JJU2_9CUCU</name>
<dbReference type="Proteomes" id="UP001162164">
    <property type="component" value="Unassembled WGS sequence"/>
</dbReference>
<evidence type="ECO:0000313" key="1">
    <source>
        <dbReference type="EMBL" id="KAJ8978469.1"/>
    </source>
</evidence>
<organism evidence="1 2">
    <name type="scientific">Molorchus minor</name>
    <dbReference type="NCBI Taxonomy" id="1323400"/>
    <lineage>
        <taxon>Eukaryota</taxon>
        <taxon>Metazoa</taxon>
        <taxon>Ecdysozoa</taxon>
        <taxon>Arthropoda</taxon>
        <taxon>Hexapoda</taxon>
        <taxon>Insecta</taxon>
        <taxon>Pterygota</taxon>
        <taxon>Neoptera</taxon>
        <taxon>Endopterygota</taxon>
        <taxon>Coleoptera</taxon>
        <taxon>Polyphaga</taxon>
        <taxon>Cucujiformia</taxon>
        <taxon>Chrysomeloidea</taxon>
        <taxon>Cerambycidae</taxon>
        <taxon>Lamiinae</taxon>
        <taxon>Monochamini</taxon>
        <taxon>Molorchus</taxon>
    </lineage>
</organism>
<keyword evidence="2" id="KW-1185">Reference proteome</keyword>
<comment type="caution">
    <text evidence="1">The sequence shown here is derived from an EMBL/GenBank/DDBJ whole genome shotgun (WGS) entry which is preliminary data.</text>
</comment>
<dbReference type="SUPFAM" id="SSF53098">
    <property type="entry name" value="Ribonuclease H-like"/>
    <property type="match status" value="1"/>
</dbReference>
<proteinExistence type="predicted"/>
<dbReference type="InterPro" id="IPR052055">
    <property type="entry name" value="Hepadnavirus_pol/RT"/>
</dbReference>
<evidence type="ECO:0000313" key="2">
    <source>
        <dbReference type="Proteomes" id="UP001162164"/>
    </source>
</evidence>
<dbReference type="PANTHER" id="PTHR33050">
    <property type="entry name" value="REVERSE TRANSCRIPTASE DOMAIN-CONTAINING PROTEIN"/>
    <property type="match status" value="1"/>
</dbReference>
<reference evidence="1" key="1">
    <citation type="journal article" date="2023" name="Insect Mol. Biol.">
        <title>Genome sequencing provides insights into the evolution of gene families encoding plant cell wall-degrading enzymes in longhorned beetles.</title>
        <authorList>
            <person name="Shin N.R."/>
            <person name="Okamura Y."/>
            <person name="Kirsch R."/>
            <person name="Pauchet Y."/>
        </authorList>
    </citation>
    <scope>NUCLEOTIDE SEQUENCE</scope>
    <source>
        <strain evidence="1">MMC_N1</strain>
    </source>
</reference>
<accession>A0ABQ9JJU2</accession>
<evidence type="ECO:0008006" key="3">
    <source>
        <dbReference type="Google" id="ProtNLM"/>
    </source>
</evidence>
<dbReference type="CDD" id="cd09275">
    <property type="entry name" value="RNase_HI_RT_DIRS1"/>
    <property type="match status" value="1"/>
</dbReference>
<dbReference type="PANTHER" id="PTHR33050:SF7">
    <property type="entry name" value="RIBONUCLEASE H"/>
    <property type="match status" value="1"/>
</dbReference>
<protein>
    <recommendedName>
        <fullName evidence="3">RNase H type-1 domain-containing protein</fullName>
    </recommendedName>
</protein>
<gene>
    <name evidence="1" type="ORF">NQ317_016995</name>
</gene>
<dbReference type="InterPro" id="IPR036397">
    <property type="entry name" value="RNaseH_sf"/>
</dbReference>
<sequence length="246" mass="28922">MIPSQQVQYSGFVYDSCHMTVRLPKKKQKSILKQTNKGFIRYEDLEWWRSDVDGFTSLKPQKFVTEIFSDASRSRWGVVQAHWHWKDLEKLMHINSLELMAAYFGLNCFTDNLSNCSILLRIDNATAVAYVNRMGGTKYPHLHELARKLWQWCENRNIWVFASYIKSSNNIADRESRRLSPETEFELAQYAFNRICLLYFYPDIDLFASRSNTKCKKNFLWFKDPKSEAVDGLRVGVGDITEERTN</sequence>
<dbReference type="Gene3D" id="3.30.420.10">
    <property type="entry name" value="Ribonuclease H-like superfamily/Ribonuclease H"/>
    <property type="match status" value="1"/>
</dbReference>
<dbReference type="EMBL" id="JAPWTJ010000434">
    <property type="protein sequence ID" value="KAJ8978469.1"/>
    <property type="molecule type" value="Genomic_DNA"/>
</dbReference>